<proteinExistence type="predicted"/>
<protein>
    <submittedName>
        <fullName evidence="3">Uncharacterized protein YukE</fullName>
    </submittedName>
</protein>
<name>A0A7W7HPU3_9ACTN</name>
<evidence type="ECO:0000313" key="4">
    <source>
        <dbReference type="Proteomes" id="UP000590511"/>
    </source>
</evidence>
<dbReference type="Proteomes" id="UP000631312">
    <property type="component" value="Unassembled WGS sequence"/>
</dbReference>
<sequence>MPIDTRLDGRPDQVAATARWLHDQLAFEVNSSAASLRSAHADATEGWNGAAGAVFQARMTTNSERARNLHAGIESASTGLTRYAEHLAEAQDHMRRAREIAAGAALRVDGTVIHEPGTAPATGAGLDDPTTAATHRRQQEAYHLAQAEAQKGRTAMGVGDAIVKNMWDDVRQKYHLMVGDFVNGGVYGGMMAKRVADLSEAAELAKKSSTDLATEYRKTPGGTPKSQALNNAAFAKHLEAQKLDVKATNIARRAGSRIPLIGLGVTAAGIGYDITHGKPATKAIISGIGGAGVAVLVGAGIGTVLGGPVGTVVGATLGAAAGTAVSAVLDVAYDHRDEINRAIGTAHQVAFETIGDGVDTVNKTIGAANQAAAAAVGEVNEALGNGAKKVLNAIF</sequence>
<dbReference type="EMBL" id="JACHNC010000001">
    <property type="protein sequence ID" value="MBB4754445.1"/>
    <property type="molecule type" value="Genomic_DNA"/>
</dbReference>
<accession>A0A7W7HPU3</accession>
<dbReference type="RefSeq" id="WP_188125996.1">
    <property type="nucleotide sequence ID" value="NZ_BOMP01000047.1"/>
</dbReference>
<evidence type="ECO:0000313" key="3">
    <source>
        <dbReference type="EMBL" id="MBB4754445.1"/>
    </source>
</evidence>
<dbReference type="Gene3D" id="1.10.287.1060">
    <property type="entry name" value="ESAT-6-like"/>
    <property type="match status" value="1"/>
</dbReference>
<evidence type="ECO:0000313" key="2">
    <source>
        <dbReference type="EMBL" id="GIE40475.1"/>
    </source>
</evidence>
<evidence type="ECO:0000256" key="1">
    <source>
        <dbReference type="SAM" id="MobiDB-lite"/>
    </source>
</evidence>
<gene>
    <name evidence="2" type="ORF">Alo02nite_33730</name>
    <name evidence="3" type="ORF">BJ964_008606</name>
</gene>
<dbReference type="Proteomes" id="UP000590511">
    <property type="component" value="Unassembled WGS sequence"/>
</dbReference>
<keyword evidence="5" id="KW-1185">Reference proteome</keyword>
<dbReference type="EMBL" id="BOMP01000047">
    <property type="protein sequence ID" value="GIE40475.1"/>
    <property type="molecule type" value="Genomic_DNA"/>
</dbReference>
<organism evidence="3 4">
    <name type="scientific">Actinoplanes lobatus</name>
    <dbReference type="NCBI Taxonomy" id="113568"/>
    <lineage>
        <taxon>Bacteria</taxon>
        <taxon>Bacillati</taxon>
        <taxon>Actinomycetota</taxon>
        <taxon>Actinomycetes</taxon>
        <taxon>Micromonosporales</taxon>
        <taxon>Micromonosporaceae</taxon>
        <taxon>Actinoplanes</taxon>
    </lineage>
</organism>
<dbReference type="AlphaFoldDB" id="A0A7W7HPU3"/>
<reference evidence="3 4" key="1">
    <citation type="submission" date="2020-08" db="EMBL/GenBank/DDBJ databases">
        <title>Sequencing the genomes of 1000 actinobacteria strains.</title>
        <authorList>
            <person name="Klenk H.-P."/>
        </authorList>
    </citation>
    <scope>NUCLEOTIDE SEQUENCE [LARGE SCALE GENOMIC DNA]</scope>
    <source>
        <strain evidence="3 4">DSM 43150</strain>
    </source>
</reference>
<reference evidence="2 5" key="2">
    <citation type="submission" date="2021-01" db="EMBL/GenBank/DDBJ databases">
        <title>Whole genome shotgun sequence of Actinoplanes lobatus NBRC 12513.</title>
        <authorList>
            <person name="Komaki H."/>
            <person name="Tamura T."/>
        </authorList>
    </citation>
    <scope>NUCLEOTIDE SEQUENCE [LARGE SCALE GENOMIC DNA]</scope>
    <source>
        <strain evidence="2 5">NBRC 12513</strain>
    </source>
</reference>
<comment type="caution">
    <text evidence="3">The sequence shown here is derived from an EMBL/GenBank/DDBJ whole genome shotgun (WGS) entry which is preliminary data.</text>
</comment>
<evidence type="ECO:0000313" key="5">
    <source>
        <dbReference type="Proteomes" id="UP000631312"/>
    </source>
</evidence>
<dbReference type="SUPFAM" id="SSF140453">
    <property type="entry name" value="EsxAB dimer-like"/>
    <property type="match status" value="1"/>
</dbReference>
<dbReference type="InterPro" id="IPR036689">
    <property type="entry name" value="ESAT-6-like_sf"/>
</dbReference>
<feature type="region of interest" description="Disordered" evidence="1">
    <location>
        <begin position="116"/>
        <end position="137"/>
    </location>
</feature>